<evidence type="ECO:0000313" key="7">
    <source>
        <dbReference type="EMBL" id="AZR72488.1"/>
    </source>
</evidence>
<dbReference type="Pfam" id="PF01385">
    <property type="entry name" value="OrfB_IS605"/>
    <property type="match status" value="1"/>
</dbReference>
<feature type="domain" description="Cas12f1-like TNB" evidence="6">
    <location>
        <begin position="289"/>
        <end position="352"/>
    </location>
</feature>
<evidence type="ECO:0008006" key="9">
    <source>
        <dbReference type="Google" id="ProtNLM"/>
    </source>
</evidence>
<keyword evidence="4" id="KW-0233">DNA recombination</keyword>
<dbReference type="KEGG" id="aft:BBF96_03285"/>
<evidence type="ECO:0000313" key="8">
    <source>
        <dbReference type="Proteomes" id="UP000267250"/>
    </source>
</evidence>
<dbReference type="Proteomes" id="UP000267250">
    <property type="component" value="Chromosome"/>
</dbReference>
<keyword evidence="2" id="KW-0815">Transposition</keyword>
<evidence type="ECO:0000256" key="3">
    <source>
        <dbReference type="ARBA" id="ARBA00023125"/>
    </source>
</evidence>
<evidence type="ECO:0000256" key="1">
    <source>
        <dbReference type="ARBA" id="ARBA00008761"/>
    </source>
</evidence>
<sequence length="361" mass="42000">MHITLHHIKLYKPSRNKQEQLNLLLRNWNKGLRSALKIIKHWGFTSYTKSHKHTYRVLRNNYSLPSQIAVECNRKAIEIFKVNQISRFKSNVPVRLVNGKSFAIIVKNGRYFAKILTPNGKIFCPLAFGKYQLNYLADERYIIKTADLYFSKGEWYLNLVLEYQQKQIEPKTVMGIDLGIVNLASVAVIDQDKNILHTEMFSGRELRFKRLRYRQKRKLKSKKAGSQKISTIKENRICREVNFHIANRIIELAAKNNSLIVFENLKNIRSNITKEKDRLSNYEKNSWAYYQLKEFVKHKACLHGIPVIEISPFKTSQICSTCQAEGQRITQSLFLCPNGHRHNADKNASINIAVRGLQHVG</sequence>
<dbReference type="InterPro" id="IPR001959">
    <property type="entry name" value="Transposase"/>
</dbReference>
<dbReference type="GO" id="GO:0032196">
    <property type="term" value="P:transposition"/>
    <property type="evidence" value="ECO:0007669"/>
    <property type="project" value="UniProtKB-KW"/>
</dbReference>
<dbReference type="RefSeq" id="WP_127015818.1">
    <property type="nucleotide sequence ID" value="NZ_CP016379.1"/>
</dbReference>
<organism evidence="7 8">
    <name type="scientific">Anoxybacter fermentans</name>
    <dbReference type="NCBI Taxonomy" id="1323375"/>
    <lineage>
        <taxon>Bacteria</taxon>
        <taxon>Bacillati</taxon>
        <taxon>Bacillota</taxon>
        <taxon>Clostridia</taxon>
        <taxon>Halanaerobiales</taxon>
        <taxon>Anoxybacter</taxon>
    </lineage>
</organism>
<name>A0A3Q9HP75_9FIRM</name>
<dbReference type="NCBIfam" id="TIGR01766">
    <property type="entry name" value="IS200/IS605 family accessory protein TnpB-like domain"/>
    <property type="match status" value="1"/>
</dbReference>
<feature type="domain" description="Probable transposase IS891/IS1136/IS1341" evidence="5">
    <location>
        <begin position="163"/>
        <end position="240"/>
    </location>
</feature>
<dbReference type="AlphaFoldDB" id="A0A3Q9HP75"/>
<dbReference type="GO" id="GO:0006310">
    <property type="term" value="P:DNA recombination"/>
    <property type="evidence" value="ECO:0007669"/>
    <property type="project" value="UniProtKB-KW"/>
</dbReference>
<gene>
    <name evidence="7" type="ORF">BBF96_03285</name>
</gene>
<dbReference type="InterPro" id="IPR010095">
    <property type="entry name" value="Cas12f1-like_TNB"/>
</dbReference>
<keyword evidence="8" id="KW-1185">Reference proteome</keyword>
<evidence type="ECO:0000259" key="5">
    <source>
        <dbReference type="Pfam" id="PF01385"/>
    </source>
</evidence>
<evidence type="ECO:0000259" key="6">
    <source>
        <dbReference type="Pfam" id="PF07282"/>
    </source>
</evidence>
<reference evidence="7 8" key="1">
    <citation type="submission" date="2016-07" db="EMBL/GenBank/DDBJ databases">
        <title>Genome and transcriptome analysis of iron-reducing fermentative bacteria Anoxybacter fermentans.</title>
        <authorList>
            <person name="Zeng X."/>
            <person name="Shao Z."/>
        </authorList>
    </citation>
    <scope>NUCLEOTIDE SEQUENCE [LARGE SCALE GENOMIC DNA]</scope>
    <source>
        <strain evidence="7 8">DY22613</strain>
    </source>
</reference>
<dbReference type="NCBIfam" id="NF040570">
    <property type="entry name" value="guided_TnpB"/>
    <property type="match status" value="1"/>
</dbReference>
<comment type="similarity">
    <text evidence="1">In the C-terminal section; belongs to the transposase 35 family.</text>
</comment>
<evidence type="ECO:0000256" key="2">
    <source>
        <dbReference type="ARBA" id="ARBA00022578"/>
    </source>
</evidence>
<accession>A0A3Q9HP75</accession>
<dbReference type="GO" id="GO:0003677">
    <property type="term" value="F:DNA binding"/>
    <property type="evidence" value="ECO:0007669"/>
    <property type="project" value="UniProtKB-KW"/>
</dbReference>
<dbReference type="EMBL" id="CP016379">
    <property type="protein sequence ID" value="AZR72488.1"/>
    <property type="molecule type" value="Genomic_DNA"/>
</dbReference>
<evidence type="ECO:0000256" key="4">
    <source>
        <dbReference type="ARBA" id="ARBA00023172"/>
    </source>
</evidence>
<dbReference type="OrthoDB" id="4278026at2"/>
<dbReference type="Pfam" id="PF07282">
    <property type="entry name" value="Cas12f1-like_TNB"/>
    <property type="match status" value="1"/>
</dbReference>
<protein>
    <recommendedName>
        <fullName evidence="9">Transposase</fullName>
    </recommendedName>
</protein>
<keyword evidence="3" id="KW-0238">DNA-binding</keyword>
<proteinExistence type="inferred from homology"/>